<keyword evidence="3" id="KW-1185">Reference proteome</keyword>
<sequence length="502" mass="56338">MINKDNSSEQLVDQEYAYSENLIPNLLKNSWWTAGTFDWKVNSGIVEVEEDDSGFLNLKMDSPISSQVNQRVVLKSNHCYFVMFDVEVTRYVKGLFGIHFNGRFKSGSPSMGLRRLSKGYETIFGVLKTTDNWHPQLVFTGSIHRADGAGSIRRLSLYDLTELYGEGNEPEANKFYQLLPKRQDEKGLHLSIRESFSALDYKINQSRFQNKITDEAASAIFLEEMRKKTQLLGMKNTVLKNINGFKEDGHLSTSRDLLLLGLHATGYKKILSIWGKKEHKAFIKGKNAREIEVEATVQDEELEKHYTILGGKSGGILYETLNSVALLVDSQGELYLASVMGASGKSGKTDRYEAMKLLVDTAKIKKDDPSYQPNGPFKALSGSVIVMPKGDPHFYTYSPPKSIYSVDETEKIPPASVTKLINALVVLDNIHNLHETFEIKQFDIMGGSGPKLYEGDVISFWDAFHFLFLPSANTIAKAFSRVVGHKIVQARGDTAYQEIGEK</sequence>
<organism evidence="2 3">
    <name type="scientific">Enterococcus pallens ATCC BAA-351</name>
    <dbReference type="NCBI Taxonomy" id="1158607"/>
    <lineage>
        <taxon>Bacteria</taxon>
        <taxon>Bacillati</taxon>
        <taxon>Bacillota</taxon>
        <taxon>Bacilli</taxon>
        <taxon>Lactobacillales</taxon>
        <taxon>Enterococcaceae</taxon>
        <taxon>Enterococcus</taxon>
    </lineage>
</organism>
<dbReference type="InterPro" id="IPR001967">
    <property type="entry name" value="Peptidase_S11_N"/>
</dbReference>
<name>R2S933_9ENTE</name>
<dbReference type="EMBL" id="AJAQ01000032">
    <property type="protein sequence ID" value="EOH92035.1"/>
    <property type="molecule type" value="Genomic_DNA"/>
</dbReference>
<evidence type="ECO:0000313" key="3">
    <source>
        <dbReference type="Proteomes" id="UP000013782"/>
    </source>
</evidence>
<accession>R2S933</accession>
<protein>
    <recommendedName>
        <fullName evidence="1">Peptidase S11 D-alanyl-D-alanine carboxypeptidase A N-terminal domain-containing protein</fullName>
    </recommendedName>
</protein>
<proteinExistence type="predicted"/>
<feature type="domain" description="Peptidase S11 D-alanyl-D-alanine carboxypeptidase A N-terminal" evidence="1">
    <location>
        <begin position="221"/>
        <end position="284"/>
    </location>
</feature>
<reference evidence="2 3" key="1">
    <citation type="submission" date="2013-02" db="EMBL/GenBank/DDBJ databases">
        <title>The Genome Sequence of Enterococcus pallens BAA-351.</title>
        <authorList>
            <consortium name="The Broad Institute Genome Sequencing Platform"/>
            <consortium name="The Broad Institute Genome Sequencing Center for Infectious Disease"/>
            <person name="Earl A.M."/>
            <person name="Gilmore M.S."/>
            <person name="Lebreton F."/>
            <person name="Walker B."/>
            <person name="Young S.K."/>
            <person name="Zeng Q."/>
            <person name="Gargeya S."/>
            <person name="Fitzgerald M."/>
            <person name="Haas B."/>
            <person name="Abouelleil A."/>
            <person name="Alvarado L."/>
            <person name="Arachchi H.M."/>
            <person name="Berlin A.M."/>
            <person name="Chapman S.B."/>
            <person name="Dewar J."/>
            <person name="Goldberg J."/>
            <person name="Griggs A."/>
            <person name="Gujja S."/>
            <person name="Hansen M."/>
            <person name="Howarth C."/>
            <person name="Imamovic A."/>
            <person name="Larimer J."/>
            <person name="McCowan C."/>
            <person name="Murphy C."/>
            <person name="Neiman D."/>
            <person name="Pearson M."/>
            <person name="Priest M."/>
            <person name="Roberts A."/>
            <person name="Saif S."/>
            <person name="Shea T."/>
            <person name="Sisk P."/>
            <person name="Sykes S."/>
            <person name="Wortman J."/>
            <person name="Nusbaum C."/>
            <person name="Birren B."/>
        </authorList>
    </citation>
    <scope>NUCLEOTIDE SEQUENCE [LARGE SCALE GENOMIC DNA]</scope>
    <source>
        <strain evidence="2 3">ATCC BAA-351</strain>
    </source>
</reference>
<dbReference type="GO" id="GO:0009002">
    <property type="term" value="F:serine-type D-Ala-D-Ala carboxypeptidase activity"/>
    <property type="evidence" value="ECO:0007669"/>
    <property type="project" value="InterPro"/>
</dbReference>
<dbReference type="Gene3D" id="3.40.710.10">
    <property type="entry name" value="DD-peptidase/beta-lactamase superfamily"/>
    <property type="match status" value="2"/>
</dbReference>
<evidence type="ECO:0000259" key="1">
    <source>
        <dbReference type="Pfam" id="PF00768"/>
    </source>
</evidence>
<dbReference type="SUPFAM" id="SSF56601">
    <property type="entry name" value="beta-lactamase/transpeptidase-like"/>
    <property type="match status" value="2"/>
</dbReference>
<dbReference type="HOGENOM" id="CLU_554064_0_0_9"/>
<gene>
    <name evidence="2" type="ORF">UAU_02951</name>
</gene>
<dbReference type="PATRIC" id="fig|1158607.3.peg.2933"/>
<dbReference type="Pfam" id="PF00768">
    <property type="entry name" value="Peptidase_S11"/>
    <property type="match status" value="1"/>
</dbReference>
<comment type="caution">
    <text evidence="2">The sequence shown here is derived from an EMBL/GenBank/DDBJ whole genome shotgun (WGS) entry which is preliminary data.</text>
</comment>
<dbReference type="STRING" id="160454.RV10_GL005099"/>
<dbReference type="RefSeq" id="WP_010757933.1">
    <property type="nucleotide sequence ID" value="NZ_ASWD01000001.1"/>
</dbReference>
<dbReference type="Proteomes" id="UP000013782">
    <property type="component" value="Unassembled WGS sequence"/>
</dbReference>
<evidence type="ECO:0000313" key="2">
    <source>
        <dbReference type="EMBL" id="EOH92035.1"/>
    </source>
</evidence>
<dbReference type="OrthoDB" id="9791132at2"/>
<dbReference type="GO" id="GO:0006508">
    <property type="term" value="P:proteolysis"/>
    <property type="evidence" value="ECO:0007669"/>
    <property type="project" value="InterPro"/>
</dbReference>
<dbReference type="AlphaFoldDB" id="R2S933"/>
<dbReference type="InterPro" id="IPR012338">
    <property type="entry name" value="Beta-lactam/transpept-like"/>
</dbReference>